<keyword evidence="8" id="KW-0862">Zinc</keyword>
<proteinExistence type="predicted"/>
<evidence type="ECO:0000256" key="5">
    <source>
        <dbReference type="ARBA" id="ARBA00022737"/>
    </source>
</evidence>
<dbReference type="OrthoDB" id="6748270at2759"/>
<dbReference type="GO" id="GO:0008270">
    <property type="term" value="F:zinc ion binding"/>
    <property type="evidence" value="ECO:0007669"/>
    <property type="project" value="UniProtKB-KW"/>
</dbReference>
<dbReference type="InterPro" id="IPR017907">
    <property type="entry name" value="Znf_RING_CS"/>
</dbReference>
<dbReference type="InterPro" id="IPR031127">
    <property type="entry name" value="E3_UB_ligase_RBR"/>
</dbReference>
<gene>
    <name evidence="10" type="ORF">SARC_16251</name>
</gene>
<dbReference type="GO" id="GO:0016567">
    <property type="term" value="P:protein ubiquitination"/>
    <property type="evidence" value="ECO:0007669"/>
    <property type="project" value="InterPro"/>
</dbReference>
<evidence type="ECO:0000259" key="9">
    <source>
        <dbReference type="PROSITE" id="PS51873"/>
    </source>
</evidence>
<evidence type="ECO:0000256" key="4">
    <source>
        <dbReference type="ARBA" id="ARBA00022723"/>
    </source>
</evidence>
<feature type="non-terminal residue" evidence="10">
    <location>
        <position position="116"/>
    </location>
</feature>
<dbReference type="GO" id="GO:0061630">
    <property type="term" value="F:ubiquitin protein ligase activity"/>
    <property type="evidence" value="ECO:0007669"/>
    <property type="project" value="UniProtKB-EC"/>
</dbReference>
<evidence type="ECO:0000256" key="3">
    <source>
        <dbReference type="ARBA" id="ARBA00022679"/>
    </source>
</evidence>
<evidence type="ECO:0000256" key="7">
    <source>
        <dbReference type="ARBA" id="ARBA00022786"/>
    </source>
</evidence>
<evidence type="ECO:0000256" key="1">
    <source>
        <dbReference type="ARBA" id="ARBA00001798"/>
    </source>
</evidence>
<dbReference type="PROSITE" id="PS00518">
    <property type="entry name" value="ZF_RING_1"/>
    <property type="match status" value="1"/>
</dbReference>
<dbReference type="EC" id="2.3.2.31" evidence="2"/>
<accession>A0A0L0F3E2</accession>
<evidence type="ECO:0000313" key="11">
    <source>
        <dbReference type="Proteomes" id="UP000054560"/>
    </source>
</evidence>
<reference evidence="10 11" key="1">
    <citation type="submission" date="2011-02" db="EMBL/GenBank/DDBJ databases">
        <title>The Genome Sequence of Sphaeroforma arctica JP610.</title>
        <authorList>
            <consortium name="The Broad Institute Genome Sequencing Platform"/>
            <person name="Russ C."/>
            <person name="Cuomo C."/>
            <person name="Young S.K."/>
            <person name="Zeng Q."/>
            <person name="Gargeya S."/>
            <person name="Alvarado L."/>
            <person name="Berlin A."/>
            <person name="Chapman S.B."/>
            <person name="Chen Z."/>
            <person name="Freedman E."/>
            <person name="Gellesch M."/>
            <person name="Goldberg J."/>
            <person name="Griggs A."/>
            <person name="Gujja S."/>
            <person name="Heilman E."/>
            <person name="Heiman D."/>
            <person name="Howarth C."/>
            <person name="Mehta T."/>
            <person name="Neiman D."/>
            <person name="Pearson M."/>
            <person name="Roberts A."/>
            <person name="Saif S."/>
            <person name="Shea T."/>
            <person name="Shenoy N."/>
            <person name="Sisk P."/>
            <person name="Stolte C."/>
            <person name="Sykes S."/>
            <person name="White J."/>
            <person name="Yandava C."/>
            <person name="Burger G."/>
            <person name="Gray M.W."/>
            <person name="Holland P.W.H."/>
            <person name="King N."/>
            <person name="Lang F.B.F."/>
            <person name="Roger A.J."/>
            <person name="Ruiz-Trillo I."/>
            <person name="Haas B."/>
            <person name="Nusbaum C."/>
            <person name="Birren B."/>
        </authorList>
    </citation>
    <scope>NUCLEOTIDE SEQUENCE [LARGE SCALE GENOMIC DNA]</scope>
    <source>
        <strain evidence="10 11">JP610</strain>
    </source>
</reference>
<keyword evidence="7" id="KW-0833">Ubl conjugation pathway</keyword>
<evidence type="ECO:0000313" key="10">
    <source>
        <dbReference type="EMBL" id="KNC71212.1"/>
    </source>
</evidence>
<dbReference type="eggNOG" id="KOG1815">
    <property type="taxonomic scope" value="Eukaryota"/>
</dbReference>
<name>A0A0L0F3E2_9EUKA</name>
<dbReference type="GeneID" id="25916755"/>
<organism evidence="10 11">
    <name type="scientific">Sphaeroforma arctica JP610</name>
    <dbReference type="NCBI Taxonomy" id="667725"/>
    <lineage>
        <taxon>Eukaryota</taxon>
        <taxon>Ichthyosporea</taxon>
        <taxon>Ichthyophonida</taxon>
        <taxon>Sphaeroforma</taxon>
    </lineage>
</organism>
<dbReference type="RefSeq" id="XP_014145114.1">
    <property type="nucleotide sequence ID" value="XM_014289639.1"/>
</dbReference>
<sequence length="116" mass="13131">MPVTCKCGGVCCFKCGAQWHEPVACDMLKKWVQKCHDDSETAHWINANTKVGEECPKCQVTIEKNGGCNHMVCKSAVCKHEFCWVCMGDWLPHGSAWYNCARFDEKDTKDVRENAN</sequence>
<dbReference type="SMART" id="SM00647">
    <property type="entry name" value="IBR"/>
    <property type="match status" value="1"/>
</dbReference>
<dbReference type="CDD" id="cd20356">
    <property type="entry name" value="Rcat_RBR_HHARI-like"/>
    <property type="match status" value="1"/>
</dbReference>
<keyword evidence="3" id="KW-0808">Transferase</keyword>
<dbReference type="AlphaFoldDB" id="A0A0L0F3E2"/>
<dbReference type="EMBL" id="KQ249273">
    <property type="protein sequence ID" value="KNC71212.1"/>
    <property type="molecule type" value="Genomic_DNA"/>
</dbReference>
<keyword evidence="11" id="KW-1185">Reference proteome</keyword>
<keyword evidence="6" id="KW-0863">Zinc-finger</keyword>
<dbReference type="SUPFAM" id="SSF57850">
    <property type="entry name" value="RING/U-box"/>
    <property type="match status" value="1"/>
</dbReference>
<dbReference type="STRING" id="667725.A0A0L0F3E2"/>
<dbReference type="Proteomes" id="UP000054560">
    <property type="component" value="Unassembled WGS sequence"/>
</dbReference>
<evidence type="ECO:0000256" key="6">
    <source>
        <dbReference type="ARBA" id="ARBA00022771"/>
    </source>
</evidence>
<evidence type="ECO:0000256" key="2">
    <source>
        <dbReference type="ARBA" id="ARBA00012251"/>
    </source>
</evidence>
<dbReference type="PANTHER" id="PTHR11685">
    <property type="entry name" value="RBR FAMILY RING FINGER AND IBR DOMAIN-CONTAINING"/>
    <property type="match status" value="1"/>
</dbReference>
<comment type="catalytic activity">
    <reaction evidence="1">
        <text>[E2 ubiquitin-conjugating enzyme]-S-ubiquitinyl-L-cysteine + [acceptor protein]-L-lysine = [E2 ubiquitin-conjugating enzyme]-L-cysteine + [acceptor protein]-N(6)-ubiquitinyl-L-lysine.</text>
        <dbReference type="EC" id="2.3.2.31"/>
    </reaction>
</comment>
<feature type="domain" description="RING-type" evidence="9">
    <location>
        <begin position="1"/>
        <end position="104"/>
    </location>
</feature>
<protein>
    <recommendedName>
        <fullName evidence="2">RBR-type E3 ubiquitin transferase</fullName>
        <ecNumber evidence="2">2.3.2.31</ecNumber>
    </recommendedName>
</protein>
<dbReference type="Pfam" id="PF22191">
    <property type="entry name" value="IBR_1"/>
    <property type="match status" value="1"/>
</dbReference>
<keyword evidence="4" id="KW-0479">Metal-binding</keyword>
<dbReference type="InterPro" id="IPR044066">
    <property type="entry name" value="TRIAD_supradom"/>
</dbReference>
<dbReference type="Gene3D" id="1.20.120.1750">
    <property type="match status" value="1"/>
</dbReference>
<keyword evidence="5" id="KW-0677">Repeat</keyword>
<evidence type="ECO:0000256" key="8">
    <source>
        <dbReference type="ARBA" id="ARBA00022833"/>
    </source>
</evidence>
<dbReference type="PROSITE" id="PS51873">
    <property type="entry name" value="TRIAD"/>
    <property type="match status" value="1"/>
</dbReference>
<dbReference type="InterPro" id="IPR002867">
    <property type="entry name" value="IBR_dom"/>
</dbReference>